<protein>
    <recommendedName>
        <fullName evidence="2">histidine kinase</fullName>
        <ecNumber evidence="2">2.7.13.3</ecNumber>
    </recommendedName>
</protein>
<dbReference type="InterPro" id="IPR003661">
    <property type="entry name" value="HisK_dim/P_dom"/>
</dbReference>
<dbReference type="SMART" id="SM00388">
    <property type="entry name" value="HisKA"/>
    <property type="match status" value="1"/>
</dbReference>
<reference evidence="6 7" key="1">
    <citation type="submission" date="2016-05" db="EMBL/GenBank/DDBJ databases">
        <authorList>
            <person name="Lavstsen T."/>
            <person name="Jespersen J.S."/>
        </authorList>
    </citation>
    <scope>NUCLEOTIDE SEQUENCE [LARGE SCALE GENOMIC DNA]</scope>
    <source>
        <strain evidence="6 7">KCJ1736</strain>
    </source>
</reference>
<comment type="catalytic activity">
    <reaction evidence="1">
        <text>ATP + protein L-histidine = ADP + protein N-phospho-L-histidine.</text>
        <dbReference type="EC" id="2.7.13.3"/>
    </reaction>
</comment>
<feature type="transmembrane region" description="Helical" evidence="4">
    <location>
        <begin position="55"/>
        <end position="78"/>
    </location>
</feature>
<keyword evidence="4" id="KW-1133">Transmembrane helix</keyword>
<dbReference type="PANTHER" id="PTHR43065:SF42">
    <property type="entry name" value="TWO-COMPONENT SENSOR PPRA"/>
    <property type="match status" value="1"/>
</dbReference>
<name>A0A176XH94_AGRTU</name>
<dbReference type="SUPFAM" id="SSF55874">
    <property type="entry name" value="ATPase domain of HSP90 chaperone/DNA topoisomerase II/histidine kinase"/>
    <property type="match status" value="1"/>
</dbReference>
<keyword evidence="4" id="KW-0472">Membrane</keyword>
<dbReference type="Gene3D" id="3.30.565.10">
    <property type="entry name" value="Histidine kinase-like ATPase, C-terminal domain"/>
    <property type="match status" value="1"/>
</dbReference>
<dbReference type="Pfam" id="PF00512">
    <property type="entry name" value="HisKA"/>
    <property type="match status" value="1"/>
</dbReference>
<dbReference type="InterPro" id="IPR004358">
    <property type="entry name" value="Sig_transdc_His_kin-like_C"/>
</dbReference>
<dbReference type="InterPro" id="IPR036097">
    <property type="entry name" value="HisK_dim/P_sf"/>
</dbReference>
<dbReference type="AlphaFoldDB" id="A0A176XH94"/>
<dbReference type="InterPro" id="IPR036890">
    <property type="entry name" value="HATPase_C_sf"/>
</dbReference>
<evidence type="ECO:0000256" key="4">
    <source>
        <dbReference type="SAM" id="Phobius"/>
    </source>
</evidence>
<dbReference type="SMART" id="SM00387">
    <property type="entry name" value="HATPase_c"/>
    <property type="match status" value="1"/>
</dbReference>
<evidence type="ECO:0000259" key="5">
    <source>
        <dbReference type="PROSITE" id="PS50109"/>
    </source>
</evidence>
<dbReference type="Gene3D" id="1.10.287.130">
    <property type="match status" value="1"/>
</dbReference>
<comment type="caution">
    <text evidence="6">The sequence shown here is derived from an EMBL/GenBank/DDBJ whole genome shotgun (WGS) entry which is preliminary data.</text>
</comment>
<accession>A0A176XH94</accession>
<gene>
    <name evidence="6" type="ORF">A7J57_22045</name>
</gene>
<evidence type="ECO:0000313" key="7">
    <source>
        <dbReference type="Proteomes" id="UP000077098"/>
    </source>
</evidence>
<dbReference type="CDD" id="cd00075">
    <property type="entry name" value="HATPase"/>
    <property type="match status" value="1"/>
</dbReference>
<keyword evidence="4" id="KW-0812">Transmembrane</keyword>
<dbReference type="EC" id="2.7.13.3" evidence="2"/>
<sequence>MTTLPSVPTTLTRFIFVDNSLRILVCISGAFFLAYFASCGGVVTGCRAWGITDRFPLAGAFFAFASLCLCAYASWLTIRGMRQATSIRRLLDGQSLLHSFAQAFDETLNRDEFTVVAVRVLSEFARYFGADALRVEIVEPRTGVTIEEYLSAQFLPSLAPEVKAHFLTRVSASRATEDQTAGYFLDIVNPNSKSFTGRRTTTVAAAVLTPLGRIAIMLLTFPKPRRTFRQDEVSLMCSSLSGLIQTASDHCKRRNREDLERRLRHAERVQAVGTLAGGIAHEFNNILGALLGYGEMALQRAQEGGQVEPYLAEMMSTAKRAEYIVNQILTLSRNREQKRRPINLVEAIRDALPLISASLPLLEVNADLEPDEDCKLLGHPVELQQVVMNLCKNAAEASRGEIRVDINVDVVVIEDVQSLSLGLLQPGKYVRVRIADNGTGISPDALPHIFEPFFTTKAATGGTGLGLSAVHGLVTAMDGRINVESDCTKGTSFDVYFPHSTLLPTPINQFFETPKVTLGNGQLIALLKPHARDLAMHEEKIAALGYEPVGFLEIGAMEEWLSTQTPDLIIIDIRSLSPRCTACDLASMARGASVVLISHVGNEDMLSAAIEFRFSVLREPISTSALAEGIREALIRT</sequence>
<evidence type="ECO:0000256" key="2">
    <source>
        <dbReference type="ARBA" id="ARBA00012438"/>
    </source>
</evidence>
<dbReference type="PROSITE" id="PS50109">
    <property type="entry name" value="HIS_KIN"/>
    <property type="match status" value="1"/>
</dbReference>
<dbReference type="InterPro" id="IPR005467">
    <property type="entry name" value="His_kinase_dom"/>
</dbReference>
<keyword evidence="3" id="KW-0597">Phosphoprotein</keyword>
<dbReference type="Pfam" id="PF02518">
    <property type="entry name" value="HATPase_c"/>
    <property type="match status" value="1"/>
</dbReference>
<organism evidence="6 7">
    <name type="scientific">Agrobacterium tumefaciens</name>
    <dbReference type="NCBI Taxonomy" id="358"/>
    <lineage>
        <taxon>Bacteria</taxon>
        <taxon>Pseudomonadati</taxon>
        <taxon>Pseudomonadota</taxon>
        <taxon>Alphaproteobacteria</taxon>
        <taxon>Hyphomicrobiales</taxon>
        <taxon>Rhizobiaceae</taxon>
        <taxon>Rhizobium/Agrobacterium group</taxon>
        <taxon>Agrobacterium</taxon>
        <taxon>Agrobacterium tumefaciens complex</taxon>
    </lineage>
</organism>
<dbReference type="GO" id="GO:0000155">
    <property type="term" value="F:phosphorelay sensor kinase activity"/>
    <property type="evidence" value="ECO:0007669"/>
    <property type="project" value="InterPro"/>
</dbReference>
<dbReference type="RefSeq" id="WP_063947870.1">
    <property type="nucleotide sequence ID" value="NZ_LXPS01000006.1"/>
</dbReference>
<dbReference type="CDD" id="cd00082">
    <property type="entry name" value="HisKA"/>
    <property type="match status" value="1"/>
</dbReference>
<dbReference type="Proteomes" id="UP000077098">
    <property type="component" value="Unassembled WGS sequence"/>
</dbReference>
<evidence type="ECO:0000313" key="6">
    <source>
        <dbReference type="EMBL" id="OAE48369.1"/>
    </source>
</evidence>
<dbReference type="PANTHER" id="PTHR43065">
    <property type="entry name" value="SENSOR HISTIDINE KINASE"/>
    <property type="match status" value="1"/>
</dbReference>
<dbReference type="EMBL" id="LXPS01000006">
    <property type="protein sequence ID" value="OAE48369.1"/>
    <property type="molecule type" value="Genomic_DNA"/>
</dbReference>
<feature type="transmembrane region" description="Helical" evidence="4">
    <location>
        <begin position="21"/>
        <end position="43"/>
    </location>
</feature>
<feature type="domain" description="Histidine kinase" evidence="5">
    <location>
        <begin position="278"/>
        <end position="501"/>
    </location>
</feature>
<dbReference type="InterPro" id="IPR003594">
    <property type="entry name" value="HATPase_dom"/>
</dbReference>
<dbReference type="SUPFAM" id="SSF47384">
    <property type="entry name" value="Homodimeric domain of signal transducing histidine kinase"/>
    <property type="match status" value="1"/>
</dbReference>
<evidence type="ECO:0000256" key="1">
    <source>
        <dbReference type="ARBA" id="ARBA00000085"/>
    </source>
</evidence>
<proteinExistence type="predicted"/>
<evidence type="ECO:0000256" key="3">
    <source>
        <dbReference type="ARBA" id="ARBA00022553"/>
    </source>
</evidence>
<dbReference type="PRINTS" id="PR00344">
    <property type="entry name" value="BCTRLSENSOR"/>
</dbReference>